<feature type="region of interest" description="Disordered" evidence="1">
    <location>
        <begin position="63"/>
        <end position="95"/>
    </location>
</feature>
<dbReference type="InterPro" id="IPR002625">
    <property type="entry name" value="Smr_dom"/>
</dbReference>
<dbReference type="PROSITE" id="PS50828">
    <property type="entry name" value="SMR"/>
    <property type="match status" value="1"/>
</dbReference>
<dbReference type="OrthoDB" id="9808881at2"/>
<dbReference type="AlphaFoldDB" id="A0A1H9I0X6"/>
<keyword evidence="4" id="KW-1185">Reference proteome</keyword>
<evidence type="ECO:0000259" key="2">
    <source>
        <dbReference type="PROSITE" id="PS50828"/>
    </source>
</evidence>
<dbReference type="SUPFAM" id="SSF160443">
    <property type="entry name" value="SMR domain-like"/>
    <property type="match status" value="1"/>
</dbReference>
<dbReference type="InterPro" id="IPR036063">
    <property type="entry name" value="Smr_dom_sf"/>
</dbReference>
<keyword evidence="3" id="KW-0255">Endonuclease</keyword>
<name>A0A1H9I0X6_9BURK</name>
<dbReference type="Proteomes" id="UP000199766">
    <property type="component" value="Unassembled WGS sequence"/>
</dbReference>
<organism evidence="3 4">
    <name type="scientific">Giesbergeria anulus</name>
    <dbReference type="NCBI Taxonomy" id="180197"/>
    <lineage>
        <taxon>Bacteria</taxon>
        <taxon>Pseudomonadati</taxon>
        <taxon>Pseudomonadota</taxon>
        <taxon>Betaproteobacteria</taxon>
        <taxon>Burkholderiales</taxon>
        <taxon>Comamonadaceae</taxon>
        <taxon>Giesbergeria</taxon>
    </lineage>
</organism>
<protein>
    <submittedName>
        <fullName evidence="3">DNA-nicking endonuclease, Smr domain</fullName>
    </submittedName>
</protein>
<keyword evidence="3" id="KW-0540">Nuclease</keyword>
<evidence type="ECO:0000313" key="3">
    <source>
        <dbReference type="EMBL" id="SEQ68270.1"/>
    </source>
</evidence>
<sequence>MSHNDSGALRSALAHALEAACHPPAGASTAVTPPASVRPARAARRALANASALLTRSVRASRALAGSTGTGGSPAQPAARPRRTKQPPAPRPASVRLEGLHDLGVVAQQWREAQAKAQAEEQKRREAAARQEAERQWFSRAVGPVKPLHQRNHIHLKHPQPEPLPLQLWLDEERVLQESISDDFDVSTLLDTDDQLSFRRPGIGIEITRRLRAGHWSIQRQLDLHGLRTDEAREALGAFIRQAHRSGLRCLRIIHGKGLGSPGKSPVLKGRVQGWLVQKKEVLAFVQARPVQGGAGALLVLLVPAGHAQAASDPS</sequence>
<evidence type="ECO:0000256" key="1">
    <source>
        <dbReference type="SAM" id="MobiDB-lite"/>
    </source>
</evidence>
<dbReference type="Gene3D" id="3.30.1370.110">
    <property type="match status" value="1"/>
</dbReference>
<reference evidence="3 4" key="1">
    <citation type="submission" date="2016-10" db="EMBL/GenBank/DDBJ databases">
        <authorList>
            <person name="de Groot N.N."/>
        </authorList>
    </citation>
    <scope>NUCLEOTIDE SEQUENCE [LARGE SCALE GENOMIC DNA]</scope>
    <source>
        <strain evidence="3 4">ATCC 35958</strain>
    </source>
</reference>
<accession>A0A1H9I0X6</accession>
<dbReference type="SMART" id="SM00463">
    <property type="entry name" value="SMR"/>
    <property type="match status" value="1"/>
</dbReference>
<dbReference type="Pfam" id="PF01713">
    <property type="entry name" value="Smr"/>
    <property type="match status" value="1"/>
</dbReference>
<dbReference type="PANTHER" id="PTHR35562">
    <property type="entry name" value="DNA ENDONUCLEASE SMRA-RELATED"/>
    <property type="match status" value="1"/>
</dbReference>
<evidence type="ECO:0000313" key="4">
    <source>
        <dbReference type="Proteomes" id="UP000199766"/>
    </source>
</evidence>
<dbReference type="GO" id="GO:0004519">
    <property type="term" value="F:endonuclease activity"/>
    <property type="evidence" value="ECO:0007669"/>
    <property type="project" value="UniProtKB-KW"/>
</dbReference>
<gene>
    <name evidence="3" type="ORF">SAMN02982919_00981</name>
</gene>
<feature type="domain" description="Smr" evidence="2">
    <location>
        <begin position="222"/>
        <end position="303"/>
    </location>
</feature>
<dbReference type="STRING" id="180197.SAMN02982919_00981"/>
<dbReference type="EMBL" id="FOGD01000002">
    <property type="protein sequence ID" value="SEQ68270.1"/>
    <property type="molecule type" value="Genomic_DNA"/>
</dbReference>
<dbReference type="PANTHER" id="PTHR35562:SF2">
    <property type="entry name" value="DNA ENDONUCLEASE SMRA-RELATED"/>
    <property type="match status" value="1"/>
</dbReference>
<keyword evidence="3" id="KW-0378">Hydrolase</keyword>
<proteinExistence type="predicted"/>